<gene>
    <name evidence="1" type="ORF">ACFO8Q_04835</name>
</gene>
<name>A0ABV9Q1Z1_9BACL</name>
<evidence type="ECO:0000313" key="2">
    <source>
        <dbReference type="Proteomes" id="UP001596002"/>
    </source>
</evidence>
<accession>A0ABV9Q1Z1</accession>
<protein>
    <submittedName>
        <fullName evidence="1">Uncharacterized protein</fullName>
    </submittedName>
</protein>
<sequence length="123" mass="14131">MSFTFLDSDRIDVGEDLNWQHYSITRQGRMNSKQATRALQHLVELNILPHKVFREIVGDFGDDRLSWAAKGILVYLKNNPDAGLEDLKELAGQSKDDELSIQSALEELKRYSYLEEMALESKD</sequence>
<comment type="caution">
    <text evidence="1">The sequence shown here is derived from an EMBL/GenBank/DDBJ whole genome shotgun (WGS) entry which is preliminary data.</text>
</comment>
<organism evidence="1 2">
    <name type="scientific">Effusibacillus consociatus</name>
    <dbReference type="NCBI Taxonomy" id="1117041"/>
    <lineage>
        <taxon>Bacteria</taxon>
        <taxon>Bacillati</taxon>
        <taxon>Bacillota</taxon>
        <taxon>Bacilli</taxon>
        <taxon>Bacillales</taxon>
        <taxon>Alicyclobacillaceae</taxon>
        <taxon>Effusibacillus</taxon>
    </lineage>
</organism>
<evidence type="ECO:0000313" key="1">
    <source>
        <dbReference type="EMBL" id="MFC4766700.1"/>
    </source>
</evidence>
<dbReference type="Proteomes" id="UP001596002">
    <property type="component" value="Unassembled WGS sequence"/>
</dbReference>
<keyword evidence="2" id="KW-1185">Reference proteome</keyword>
<dbReference type="RefSeq" id="WP_380024594.1">
    <property type="nucleotide sequence ID" value="NZ_JBHSHC010000028.1"/>
</dbReference>
<reference evidence="2" key="1">
    <citation type="journal article" date="2019" name="Int. J. Syst. Evol. Microbiol.">
        <title>The Global Catalogue of Microorganisms (GCM) 10K type strain sequencing project: providing services to taxonomists for standard genome sequencing and annotation.</title>
        <authorList>
            <consortium name="The Broad Institute Genomics Platform"/>
            <consortium name="The Broad Institute Genome Sequencing Center for Infectious Disease"/>
            <person name="Wu L."/>
            <person name="Ma J."/>
        </authorList>
    </citation>
    <scope>NUCLEOTIDE SEQUENCE [LARGE SCALE GENOMIC DNA]</scope>
    <source>
        <strain evidence="2">WYCCWR 12678</strain>
    </source>
</reference>
<dbReference type="EMBL" id="JBHSHC010000028">
    <property type="protein sequence ID" value="MFC4766700.1"/>
    <property type="molecule type" value="Genomic_DNA"/>
</dbReference>
<proteinExistence type="predicted"/>